<dbReference type="InterPro" id="IPR036734">
    <property type="entry name" value="Neur_chan_lig-bd_sf"/>
</dbReference>
<organism evidence="9 10">
    <name type="scientific">Romanomermis culicivorax</name>
    <name type="common">Nematode worm</name>
    <dbReference type="NCBI Taxonomy" id="13658"/>
    <lineage>
        <taxon>Eukaryota</taxon>
        <taxon>Metazoa</taxon>
        <taxon>Ecdysozoa</taxon>
        <taxon>Nematoda</taxon>
        <taxon>Enoplea</taxon>
        <taxon>Dorylaimia</taxon>
        <taxon>Mermithida</taxon>
        <taxon>Mermithoidea</taxon>
        <taxon>Mermithidae</taxon>
        <taxon>Romanomermis</taxon>
    </lineage>
</organism>
<feature type="domain" description="Neurotransmitter-gated ion-channel ligand-binding" evidence="8">
    <location>
        <begin position="605"/>
        <end position="705"/>
    </location>
</feature>
<dbReference type="PROSITE" id="PS51808">
    <property type="entry name" value="CHCH"/>
    <property type="match status" value="1"/>
</dbReference>
<dbReference type="WBParaSite" id="nRc.2.0.1.t21175-RA">
    <property type="protein sequence ID" value="nRc.2.0.1.t21175-RA"/>
    <property type="gene ID" value="nRc.2.0.1.g21175"/>
</dbReference>
<dbReference type="GO" id="GO:0005829">
    <property type="term" value="C:cytosol"/>
    <property type="evidence" value="ECO:0007669"/>
    <property type="project" value="TreeGrafter"/>
</dbReference>
<sequence>MERMSSISPQCNEMKHQYDDCFHEWFTDKFLTGQAKSDDDPCEKLLQVYKDCVHKALKEHKINMESVEKDVLNTDLDKSMSHPQGKERKERCLNRQPLFGRDWRMNSDQSKATQLKKRPTTTNIWKKLVRKVIEGRKKSELDSQFPIESRTFKVLDDQRVSNQKASRQMDCEIKNSTFKDALLSTAILNDMGPNFDNEVEVQRQLCQHRNEYKQQLRGQQKSCNIIQKSPTKKIVEILRSGSYSLDKANDAFNRAVLSKLVKSKKKSIDAVFEGSLHRKCKVPLKNIEINLDRVVWNQLAPDSHDSTGATFKQTSFEKHIGLILPAKENIDHNSSSRVLSELAAANSIVGEESIKVKTEKATPEKRKNRTDSNYEKILSELAATNSKVETSADPAEKEFICSKGIHRGSSEKILSELAAASSSVNELYGKQKNLFKKPTNMKLRREAAAEKSNRSNINGEKILSELAAAGSNIDTRSDVLGIGKIRFEDRHSNGEILNKLAAASCSFGESYVKQKNRFEVTPSTFVKLRKACHIEEKKSLFYQCLPYITGFNKGSDIFFPQLNALLILEPPPQTNEPNDRTSINVDQVIMPTFHVLGNSDFRPDIELELNVSWQDSRLKWDPDVWKIRRFPADIKPLLNVWGPRFSSQSTSHLNYYFDVMTYYDAQLNFDGYINATLGGQLVFTDCRMDVETYPHDDINCCMDFAVSPRDNKAQLSEEQTDASKFSWDDNEGGVWKVGKMEFTRKTILKGAEMINGAQMCVTALRNTAVLGLELSLPMGVSAIVMMCAQFAGKWQMQIYVKMFALFLQIFCFQTLVPNEALNVATRVPRIYIFYHFTIAVTLFSLVQTMIFWALSRRWFKMPPPHRLTSFIHSMGRYLLGDSAVTSKVKGGGAPPTTETANNVVESGNSRSDGYRSEWEIVFATMHAILSIVIILAYLIGVWIIF</sequence>
<keyword evidence="3 7" id="KW-0472">Membrane</keyword>
<dbReference type="Proteomes" id="UP000887565">
    <property type="component" value="Unplaced"/>
</dbReference>
<comment type="similarity">
    <text evidence="2">Belongs to the TRIAP1/MDM35 family.</text>
</comment>
<evidence type="ECO:0000256" key="2">
    <source>
        <dbReference type="ARBA" id="ARBA00006196"/>
    </source>
</evidence>
<keyword evidence="7" id="KW-1133">Transmembrane helix</keyword>
<dbReference type="GO" id="GO:0005634">
    <property type="term" value="C:nucleus"/>
    <property type="evidence" value="ECO:0007669"/>
    <property type="project" value="TreeGrafter"/>
</dbReference>
<dbReference type="InterPro" id="IPR007918">
    <property type="entry name" value="MDM35_apoptosis"/>
</dbReference>
<keyword evidence="9" id="KW-1185">Reference proteome</keyword>
<dbReference type="GO" id="GO:0005230">
    <property type="term" value="F:extracellular ligand-gated monoatomic ion channel activity"/>
    <property type="evidence" value="ECO:0007669"/>
    <property type="project" value="InterPro"/>
</dbReference>
<dbReference type="InterPro" id="IPR018000">
    <property type="entry name" value="Neurotransmitter_ion_chnl_CS"/>
</dbReference>
<feature type="transmembrane region" description="Helical" evidence="7">
    <location>
        <begin position="768"/>
        <end position="791"/>
    </location>
</feature>
<evidence type="ECO:0000313" key="9">
    <source>
        <dbReference type="Proteomes" id="UP000887565"/>
    </source>
</evidence>
<reference evidence="10" key="1">
    <citation type="submission" date="2022-11" db="UniProtKB">
        <authorList>
            <consortium name="WormBaseParasite"/>
        </authorList>
    </citation>
    <scope>IDENTIFICATION</scope>
</reference>
<evidence type="ECO:0000256" key="6">
    <source>
        <dbReference type="SAM" id="MobiDB-lite"/>
    </source>
</evidence>
<dbReference type="AlphaFoldDB" id="A0A915J4V5"/>
<dbReference type="InterPro" id="IPR006202">
    <property type="entry name" value="Neur_chan_lig-bd"/>
</dbReference>
<evidence type="ECO:0000256" key="4">
    <source>
        <dbReference type="ARBA" id="ARBA00023157"/>
    </source>
</evidence>
<comment type="subcellular location">
    <subcellularLocation>
        <location evidence="1">Membrane</location>
    </subcellularLocation>
</comment>
<evidence type="ECO:0000313" key="10">
    <source>
        <dbReference type="WBParaSite" id="nRc.2.0.1.t21175-RA"/>
    </source>
</evidence>
<evidence type="ECO:0000256" key="1">
    <source>
        <dbReference type="ARBA" id="ARBA00004370"/>
    </source>
</evidence>
<dbReference type="Pfam" id="PF02931">
    <property type="entry name" value="Neur_chan_LBD"/>
    <property type="match status" value="1"/>
</dbReference>
<dbReference type="GO" id="GO:1990050">
    <property type="term" value="F:phosphatidic acid transfer activity"/>
    <property type="evidence" value="ECO:0007669"/>
    <property type="project" value="TreeGrafter"/>
</dbReference>
<feature type="region of interest" description="Disordered" evidence="6">
    <location>
        <begin position="889"/>
        <end position="911"/>
    </location>
</feature>
<dbReference type="PROSITE" id="PS00236">
    <property type="entry name" value="NEUROTR_ION_CHANNEL"/>
    <property type="match status" value="1"/>
</dbReference>
<dbReference type="SUPFAM" id="SSF63712">
    <property type="entry name" value="Nicotinic receptor ligand binding domain-like"/>
    <property type="match status" value="1"/>
</dbReference>
<evidence type="ECO:0000256" key="5">
    <source>
        <dbReference type="ARBA" id="ARBA00023706"/>
    </source>
</evidence>
<dbReference type="Gene3D" id="2.70.170.10">
    <property type="entry name" value="Neurotransmitter-gated ion-channel ligand-binding domain"/>
    <property type="match status" value="1"/>
</dbReference>
<accession>A0A915J4V5</accession>
<evidence type="ECO:0000256" key="7">
    <source>
        <dbReference type="SAM" id="Phobius"/>
    </source>
</evidence>
<dbReference type="GO" id="GO:0016020">
    <property type="term" value="C:membrane"/>
    <property type="evidence" value="ECO:0007669"/>
    <property type="project" value="UniProtKB-SubCell"/>
</dbReference>
<dbReference type="GO" id="GO:0045332">
    <property type="term" value="P:phospholipid translocation"/>
    <property type="evidence" value="ECO:0007669"/>
    <property type="project" value="TreeGrafter"/>
</dbReference>
<dbReference type="GO" id="GO:0005758">
    <property type="term" value="C:mitochondrial intermembrane space"/>
    <property type="evidence" value="ECO:0007669"/>
    <property type="project" value="TreeGrafter"/>
</dbReference>
<name>A0A915J4V5_ROMCU</name>
<dbReference type="PANTHER" id="PTHR46403">
    <property type="entry name" value="TP53-REGULATED INHIBITOR OF APOPTOSIS 1"/>
    <property type="match status" value="1"/>
</dbReference>
<feature type="transmembrane region" description="Helical" evidence="7">
    <location>
        <begin position="831"/>
        <end position="854"/>
    </location>
</feature>
<feature type="transmembrane region" description="Helical" evidence="7">
    <location>
        <begin position="920"/>
        <end position="944"/>
    </location>
</feature>
<dbReference type="PANTHER" id="PTHR46403:SF1">
    <property type="entry name" value="TP53-REGULATED INHIBITOR OF APOPTOSIS 1"/>
    <property type="match status" value="1"/>
</dbReference>
<proteinExistence type="inferred from homology"/>
<dbReference type="Pfam" id="PF05254">
    <property type="entry name" value="UPF0203"/>
    <property type="match status" value="1"/>
</dbReference>
<evidence type="ECO:0000256" key="3">
    <source>
        <dbReference type="ARBA" id="ARBA00023136"/>
    </source>
</evidence>
<keyword evidence="7" id="KW-0812">Transmembrane</keyword>
<protein>
    <submittedName>
        <fullName evidence="10">Neurotransmitter-gated ion-channel ligand-binding domain-containing protein</fullName>
    </submittedName>
</protein>
<feature type="compositionally biased region" description="Polar residues" evidence="6">
    <location>
        <begin position="896"/>
        <end position="911"/>
    </location>
</feature>
<feature type="transmembrane region" description="Helical" evidence="7">
    <location>
        <begin position="798"/>
        <end position="816"/>
    </location>
</feature>
<comment type="catalytic activity">
    <reaction evidence="5">
        <text>a 1,2-diacyl-sn-glycero-3-phosphate(in) = a 1,2-diacyl-sn-glycero-3-phosphate(out)</text>
        <dbReference type="Rhea" id="RHEA:36435"/>
        <dbReference type="ChEBI" id="CHEBI:58608"/>
    </reaction>
</comment>
<evidence type="ECO:0000259" key="8">
    <source>
        <dbReference type="Pfam" id="PF02931"/>
    </source>
</evidence>
<keyword evidence="4" id="KW-1015">Disulfide bond</keyword>